<evidence type="ECO:0000256" key="21">
    <source>
        <dbReference type="ARBA" id="ARBA00023002"/>
    </source>
</evidence>
<dbReference type="GO" id="GO:0031177">
    <property type="term" value="F:phosphopantetheine binding"/>
    <property type="evidence" value="ECO:0007669"/>
    <property type="project" value="InterPro"/>
</dbReference>
<dbReference type="Pfam" id="PF00501">
    <property type="entry name" value="AMP-binding"/>
    <property type="match status" value="1"/>
</dbReference>
<dbReference type="SUPFAM" id="SSF47336">
    <property type="entry name" value="ACP-like"/>
    <property type="match status" value="1"/>
</dbReference>
<evidence type="ECO:0000256" key="2">
    <source>
        <dbReference type="ARBA" id="ARBA00001957"/>
    </source>
</evidence>
<gene>
    <name evidence="32" type="primary">LYS2</name>
    <name evidence="32" type="ORF">GGI19_003282</name>
</gene>
<dbReference type="Pfam" id="PF00550">
    <property type="entry name" value="PP-binding"/>
    <property type="match status" value="1"/>
</dbReference>
<dbReference type="InterPro" id="IPR036736">
    <property type="entry name" value="ACP-like_sf"/>
</dbReference>
<keyword evidence="33" id="KW-1185">Reference proteome</keyword>
<dbReference type="GO" id="GO:0044550">
    <property type="term" value="P:secondary metabolite biosynthetic process"/>
    <property type="evidence" value="ECO:0007669"/>
    <property type="project" value="UniProtKB-ARBA"/>
</dbReference>
<comment type="catalytic activity">
    <reaction evidence="28">
        <text>(S)-2-amino-6-oxohexanoate + AMP + diphosphate + NADP(+) = L-2-aminoadipate + ATP + NADPH + H(+)</text>
        <dbReference type="Rhea" id="RHEA:46936"/>
        <dbReference type="ChEBI" id="CHEBI:15378"/>
        <dbReference type="ChEBI" id="CHEBI:30616"/>
        <dbReference type="ChEBI" id="CHEBI:33019"/>
        <dbReference type="ChEBI" id="CHEBI:57783"/>
        <dbReference type="ChEBI" id="CHEBI:58321"/>
        <dbReference type="ChEBI" id="CHEBI:58349"/>
        <dbReference type="ChEBI" id="CHEBI:58672"/>
        <dbReference type="ChEBI" id="CHEBI:456215"/>
        <dbReference type="EC" id="1.2.1.95"/>
    </reaction>
</comment>
<evidence type="ECO:0000256" key="27">
    <source>
        <dbReference type="ARBA" id="ARBA00032195"/>
    </source>
</evidence>
<evidence type="ECO:0000256" key="30">
    <source>
        <dbReference type="ARBA" id="ARBA00049537"/>
    </source>
</evidence>
<dbReference type="SUPFAM" id="SSF56801">
    <property type="entry name" value="Acetyl-CoA synthetase-like"/>
    <property type="match status" value="1"/>
</dbReference>
<dbReference type="SUPFAM" id="SSF51735">
    <property type="entry name" value="NAD(P)-binding Rossmann-fold domains"/>
    <property type="match status" value="1"/>
</dbReference>
<dbReference type="InterPro" id="IPR010071">
    <property type="entry name" value="AA_adenyl_dom"/>
</dbReference>
<dbReference type="SMART" id="SM00279">
    <property type="entry name" value="HhH2"/>
    <property type="match status" value="1"/>
</dbReference>
<dbReference type="PROSITE" id="PS00455">
    <property type="entry name" value="AMP_BINDING"/>
    <property type="match status" value="1"/>
</dbReference>
<evidence type="ECO:0000313" key="32">
    <source>
        <dbReference type="EMBL" id="KAJ2753227.1"/>
    </source>
</evidence>
<dbReference type="GO" id="GO:0004043">
    <property type="term" value="F:L-aminoadipate-semialdehyde dehydrogenase [NAD(P)+] activity"/>
    <property type="evidence" value="ECO:0007669"/>
    <property type="project" value="UniProtKB-EC"/>
</dbReference>
<evidence type="ECO:0000256" key="4">
    <source>
        <dbReference type="ARBA" id="ARBA00004123"/>
    </source>
</evidence>
<dbReference type="OrthoDB" id="329835at2759"/>
<comment type="caution">
    <text evidence="32">The sequence shown here is derived from an EMBL/GenBank/DDBJ whole genome shotgun (WGS) entry which is preliminary data.</text>
</comment>
<dbReference type="InterPro" id="IPR036291">
    <property type="entry name" value="NAD(P)-bd_dom_sf"/>
</dbReference>
<sequence length="1947" mass="212167">MTFNTVMTPVASTADLAEVSSRVSRWQDRLRSPTELQLPTDYPRPIPLKVVEAMETFELSPLSSLSVLQLSLYLQQHATDNTASPFTVLLAAFSVLLHRYTAEEDIVVGSSSESLNPLVLRLAVKAEDSFLDVLQMAQRVSMEAAADEVPFAALMSAYQADGGEADASAAPSLFRVRFFNQTDADEATLRRTTTQTTDFTVLVRQKSTGSLRQLHPTIELQIVYNQVLFTAQRMAHMVAQLQMVLATAGETLGKVQAGKEVPAEMQVGRMSIASALDLAAVPDPRADLAWSEFPGSITSIFARNAQAHPDRRFVVENVLRSGVARSFTYMQMLRAARVLSRTLRDGGVVREDVVVVYAYRGVDLVVAILGVLMAGATYSVVDPAYPAARQNVYLGVAQPRGLVVLEHAGKLASEVQAYVDNELQVVCTVAGMELRDDGELVSAGDAMARAARLVDSSEVDSDIVAVGHDSVGTLSFTSGSTGIPKGVRGRHYSLTHFYPWMGAEFGLGASDRFTMLSGIAHDPIQRDVFTPVFFGAELHIPTAEDIGVPGQLAQWMGEHEISVTHLTPAMGQLLSANATSQIGSLRNAFFVGDLLTKRDCHRLQALAANCRIVNMYGTTETQRAVSFCAIPPHSANASFLATAKDVIPAGRGMKDVQLLVVNRHGSGGMCAVGEVGEIYVRSGGLAEGYLQLPEATAEKFVDNWLAAAPSAAAAAAATPSATTPSTEPDGLPYYKGARDRMYRTGDLGRYRADGDVECIGRIDDQVKIRGFRIELGEINNMLSMHPRIRANVTLVRRDKYEEKTLVAYIVPSEEEQRADDPGRQLLIGSVREYLRQKLPAYAVPAVFVPLRRLPLTPNGKIDRAALPFPDTPAPPQQQAGGGSPTERALAAVWADVLGLAHPPAPEASFFDVGGHSVAATRMVFRVRTDFAVDAPLGLVFRCPVLRDMAAAIDALRGELQLPEAAAPEAAPEAEATSEYAADLAELIAQLPLPPAAAPAAVPEDATYLLTGATGFLGAFVLDALLRRHPRASVVCLVRAADSPAAMQRVRQAAVANLVWTDDWARRVRAVAGDLAQPALGLSEADWAACARADVIVHNGALVHWVYPYARLRAANVLSTLEALRLAAAGRPKRLVFVSSTSALDTDHYVQLGCVGESDDLEGARTGLMSGYGQSKWVAERLLMHARQCGWPVAIVRPGYVLGDSRSGATNADDFLWRLAKGCAQLQLSPVMANPVNVCPVDYVADVVAQAASHPRALEHMVYHVFNHAGFRFHDIFDLMRGFGYPMVDAEYMRWRGVLMESTLDEKDSALYPLLHFVLDDLPTSTKSPDLDDKHTRALLEGSGVVCPDIKNLFGLYLAYLIKAGFLDKPEGPAEHALPVLDIEVQGLMGITGLIPLLREAQRSGHVKEFSGQTVGVDSYIWLYKGAFSCASDLALNLPTTKYITFFLSRARMLRHHGIDPLFVFDGGPLPSKLHTELERQRNRSERRQTAVKLWNQSKRKQAYEQFQRCVEVTPMMAKMVIDELRKEGFRCLVAPYEADAQLAYLESQGIITAAISEDSDLIVFGCRNIIFKLDQYGEAVIFDRQKMMDAKAVDIKGWTNEHVRRMCILSGCDYLPSVPGVGLKKAHRYVSRSQDLRAAIQLMRGDKLLVPEEYEAEVERAELTFRYQRVYDPRAKCLAFVTPLDDTAPSIEDMPFIGVQLEPHVAHGIAVAELDPFTYLPFTTQDAVEPPLQPPSPPLVAKPVPVVRGKAAAPVTRARSLQSFWGTPKPAQTRRTPATTTAEQIPGADDCVVVVVAVPPVVPAESNNEVNVKFRGNDQYSKLVSTTQKSRFFAKPPPLATVDTDTTDTTDLSAVSTQVPATVDTPLPHTPLPVSQCETVVDDFNLESSMLSQPRLLRSETAGLQRLPLLPSEADDTRAISLFGQFTNRGAEDIPEYAKLPTYKKSK</sequence>
<dbReference type="InterPro" id="IPR006162">
    <property type="entry name" value="Ppantetheine_attach_site"/>
</dbReference>
<keyword evidence="13" id="KW-0540">Nuclease</keyword>
<evidence type="ECO:0000256" key="16">
    <source>
        <dbReference type="ARBA" id="ARBA00022801"/>
    </source>
</evidence>
<dbReference type="InterPro" id="IPR020806">
    <property type="entry name" value="PKS_PP-bd"/>
</dbReference>
<dbReference type="SUPFAM" id="SSF88723">
    <property type="entry name" value="PIN domain-like"/>
    <property type="match status" value="1"/>
</dbReference>
<dbReference type="NCBIfam" id="TIGR03443">
    <property type="entry name" value="alpha_am_amid"/>
    <property type="match status" value="1"/>
</dbReference>
<keyword evidence="15" id="KW-0227">DNA damage</keyword>
<dbReference type="Gene3D" id="3.30.300.30">
    <property type="match status" value="1"/>
</dbReference>
<dbReference type="Pfam" id="PF00752">
    <property type="entry name" value="XPG_N"/>
    <property type="match status" value="1"/>
</dbReference>
<keyword evidence="17" id="KW-0269">Exonuclease</keyword>
<dbReference type="CDD" id="cd09857">
    <property type="entry name" value="PIN_EXO1"/>
    <property type="match status" value="1"/>
</dbReference>
<comment type="cofactor">
    <cofactor evidence="1">
        <name>Mg(2+)</name>
        <dbReference type="ChEBI" id="CHEBI:18420"/>
    </cofactor>
</comment>
<dbReference type="InterPro" id="IPR036279">
    <property type="entry name" value="5-3_exonuclease_C_sf"/>
</dbReference>
<dbReference type="GO" id="GO:0009085">
    <property type="term" value="P:lysine biosynthetic process"/>
    <property type="evidence" value="ECO:0007669"/>
    <property type="project" value="UniProtKB-KW"/>
</dbReference>
<dbReference type="InterPro" id="IPR025110">
    <property type="entry name" value="AMP-bd_C"/>
</dbReference>
<evidence type="ECO:0000256" key="3">
    <source>
        <dbReference type="ARBA" id="ARBA00003499"/>
    </source>
</evidence>
<dbReference type="InterPro" id="IPR042099">
    <property type="entry name" value="ANL_N_sf"/>
</dbReference>
<dbReference type="InterPro" id="IPR000873">
    <property type="entry name" value="AMP-dep_synth/lig_dom"/>
</dbReference>
<keyword evidence="19" id="KW-0521">NADP</keyword>
<evidence type="ECO:0000256" key="22">
    <source>
        <dbReference type="ARBA" id="ARBA00023125"/>
    </source>
</evidence>
<comment type="pathway">
    <text evidence="5">Amino-acid biosynthesis; L-lysine biosynthesis via AAA pathway; L-lysine from L-alpha-aminoadipate (fungal route): step 1/3.</text>
</comment>
<protein>
    <recommendedName>
        <fullName evidence="27">Alpha-aminoadipate reductase</fullName>
        <ecNumber evidence="9">1.2.1.31</ecNumber>
        <ecNumber evidence="8">1.2.1.95</ecNumber>
    </recommendedName>
    <alternativeName>
        <fullName evidence="26">L-aminoadipate-semialdehyde dehydrogenase</fullName>
    </alternativeName>
</protein>
<evidence type="ECO:0000256" key="14">
    <source>
        <dbReference type="ARBA" id="ARBA00022723"/>
    </source>
</evidence>
<dbReference type="Gene3D" id="1.10.1200.10">
    <property type="entry name" value="ACP-like"/>
    <property type="match status" value="1"/>
</dbReference>
<evidence type="ECO:0000256" key="6">
    <source>
        <dbReference type="ARBA" id="ARBA00006432"/>
    </source>
</evidence>
<dbReference type="InterPro" id="IPR008918">
    <property type="entry name" value="HhH2"/>
</dbReference>
<keyword evidence="22" id="KW-0238">DNA-binding</keyword>
<keyword evidence="10" id="KW-0596">Phosphopantetheine</keyword>
<dbReference type="SUPFAM" id="SSF52777">
    <property type="entry name" value="CoA-dependent acyltransferases"/>
    <property type="match status" value="1"/>
</dbReference>
<dbReference type="EC" id="1.2.1.31" evidence="9"/>
<dbReference type="InterPro" id="IPR045851">
    <property type="entry name" value="AMP-bd_C_sf"/>
</dbReference>
<evidence type="ECO:0000256" key="13">
    <source>
        <dbReference type="ARBA" id="ARBA00022722"/>
    </source>
</evidence>
<dbReference type="PRINTS" id="PR00853">
    <property type="entry name" value="XPGRADSUPER"/>
</dbReference>
<comment type="function">
    <text evidence="3">Catalyzes the activation of alpha-aminoadipate by ATP-dependent adenylation and the reduction of activated alpha-aminoadipate by NADPH. The activated alpha-aminoadipate is bound to the phosphopantheinyl group of the enzyme itself before it is reduced to (S)-2-amino-6-oxohexanoate.</text>
</comment>
<proteinExistence type="inferred from homology"/>
<name>A0A9W8LBP2_9FUNG</name>
<keyword evidence="12" id="KW-0028">Amino-acid biosynthesis</keyword>
<evidence type="ECO:0000256" key="1">
    <source>
        <dbReference type="ARBA" id="ARBA00001946"/>
    </source>
</evidence>
<dbReference type="FunFam" id="3.30.300.30:FF:000010">
    <property type="entry name" value="Enterobactin synthetase component F"/>
    <property type="match status" value="1"/>
</dbReference>
<dbReference type="Pfam" id="PF07993">
    <property type="entry name" value="NAD_binding_4"/>
    <property type="match status" value="1"/>
</dbReference>
<evidence type="ECO:0000256" key="23">
    <source>
        <dbReference type="ARBA" id="ARBA00023154"/>
    </source>
</evidence>
<comment type="cofactor">
    <cofactor evidence="2">
        <name>pantetheine 4'-phosphate</name>
        <dbReference type="ChEBI" id="CHEBI:47942"/>
    </cofactor>
</comment>
<comment type="catalytic activity">
    <reaction evidence="29">
        <text>(S)-2-amino-6-oxohexanoate + NAD(+) + H2O = L-2-aminoadipate + NADH + 2 H(+)</text>
        <dbReference type="Rhea" id="RHEA:12308"/>
        <dbReference type="ChEBI" id="CHEBI:15377"/>
        <dbReference type="ChEBI" id="CHEBI:15378"/>
        <dbReference type="ChEBI" id="CHEBI:57540"/>
        <dbReference type="ChEBI" id="CHEBI:57945"/>
        <dbReference type="ChEBI" id="CHEBI:58321"/>
        <dbReference type="ChEBI" id="CHEBI:58672"/>
        <dbReference type="EC" id="1.2.1.31"/>
    </reaction>
</comment>
<dbReference type="EC" id="1.2.1.95" evidence="8"/>
<dbReference type="InterPro" id="IPR037315">
    <property type="entry name" value="EXO1_H3TH"/>
</dbReference>
<comment type="subcellular location">
    <subcellularLocation>
        <location evidence="4">Nucleus</location>
    </subcellularLocation>
</comment>
<dbReference type="InterPro" id="IPR044752">
    <property type="entry name" value="PIN-like_EXO1"/>
</dbReference>
<dbReference type="FunFam" id="3.40.50.1010:FF:000002">
    <property type="entry name" value="Exonuclease 1, putative"/>
    <property type="match status" value="1"/>
</dbReference>
<dbReference type="Gene3D" id="3.40.50.1010">
    <property type="entry name" value="5'-nuclease"/>
    <property type="match status" value="1"/>
</dbReference>
<dbReference type="PANTHER" id="PTHR44845">
    <property type="entry name" value="CARRIER DOMAIN-CONTAINING PROTEIN"/>
    <property type="match status" value="1"/>
</dbReference>
<evidence type="ECO:0000256" key="18">
    <source>
        <dbReference type="ARBA" id="ARBA00022842"/>
    </source>
</evidence>
<dbReference type="InterPro" id="IPR013120">
    <property type="entry name" value="FAR_NAD-bd"/>
</dbReference>
<dbReference type="SMART" id="SM00485">
    <property type="entry name" value="XPGN"/>
    <property type="match status" value="1"/>
</dbReference>
<dbReference type="Gene3D" id="3.40.50.720">
    <property type="entry name" value="NAD(P)-binding Rossmann-like Domain"/>
    <property type="match status" value="1"/>
</dbReference>
<dbReference type="GO" id="GO:0046872">
    <property type="term" value="F:metal ion binding"/>
    <property type="evidence" value="ECO:0007669"/>
    <property type="project" value="UniProtKB-KW"/>
</dbReference>
<dbReference type="GO" id="GO:0006281">
    <property type="term" value="P:DNA repair"/>
    <property type="evidence" value="ECO:0007669"/>
    <property type="project" value="UniProtKB-KW"/>
</dbReference>
<dbReference type="GO" id="GO:0003677">
    <property type="term" value="F:DNA binding"/>
    <property type="evidence" value="ECO:0007669"/>
    <property type="project" value="UniProtKB-KW"/>
</dbReference>
<feature type="domain" description="Carrier" evidence="31">
    <location>
        <begin position="880"/>
        <end position="956"/>
    </location>
</feature>
<dbReference type="PROSITE" id="PS50075">
    <property type="entry name" value="CARRIER"/>
    <property type="match status" value="1"/>
</dbReference>
<evidence type="ECO:0000256" key="29">
    <source>
        <dbReference type="ARBA" id="ARBA00048414"/>
    </source>
</evidence>
<evidence type="ECO:0000313" key="33">
    <source>
        <dbReference type="Proteomes" id="UP001140011"/>
    </source>
</evidence>
<evidence type="ECO:0000259" key="31">
    <source>
        <dbReference type="PROSITE" id="PS50075"/>
    </source>
</evidence>
<dbReference type="InterPro" id="IPR029060">
    <property type="entry name" value="PIN-like_dom_sf"/>
</dbReference>
<accession>A0A9W8LBP2</accession>
<dbReference type="InterPro" id="IPR014397">
    <property type="entry name" value="Lys2"/>
</dbReference>
<evidence type="ECO:0000256" key="7">
    <source>
        <dbReference type="ARBA" id="ARBA00010563"/>
    </source>
</evidence>
<comment type="similarity">
    <text evidence="7">Belongs to the XPG/RAD2 endonuclease family. EXO1 subfamily.</text>
</comment>
<evidence type="ECO:0000256" key="15">
    <source>
        <dbReference type="ARBA" id="ARBA00022763"/>
    </source>
</evidence>
<dbReference type="InterPro" id="IPR001242">
    <property type="entry name" value="Condensation_dom"/>
</dbReference>
<dbReference type="SMART" id="SM00484">
    <property type="entry name" value="XPGI"/>
    <property type="match status" value="1"/>
</dbReference>
<dbReference type="Gene3D" id="3.30.559.30">
    <property type="entry name" value="Nonribosomal peptide synthetase, condensation domain"/>
    <property type="match status" value="1"/>
</dbReference>
<dbReference type="EMBL" id="JANBUH010000209">
    <property type="protein sequence ID" value="KAJ2753227.1"/>
    <property type="molecule type" value="Genomic_DNA"/>
</dbReference>
<evidence type="ECO:0000256" key="10">
    <source>
        <dbReference type="ARBA" id="ARBA00022450"/>
    </source>
</evidence>
<organism evidence="32 33">
    <name type="scientific">Coemansia pectinata</name>
    <dbReference type="NCBI Taxonomy" id="1052879"/>
    <lineage>
        <taxon>Eukaryota</taxon>
        <taxon>Fungi</taxon>
        <taxon>Fungi incertae sedis</taxon>
        <taxon>Zoopagomycota</taxon>
        <taxon>Kickxellomycotina</taxon>
        <taxon>Kickxellomycetes</taxon>
        <taxon>Kickxellales</taxon>
        <taxon>Kickxellaceae</taxon>
        <taxon>Coemansia</taxon>
    </lineage>
</organism>
<evidence type="ECO:0000256" key="8">
    <source>
        <dbReference type="ARBA" id="ARBA00012913"/>
    </source>
</evidence>
<comment type="catalytic activity">
    <reaction evidence="30">
        <text>(S)-2-amino-6-oxohexanoate + NADP(+) + H2O = L-2-aminoadipate + NADPH + 2 H(+)</text>
        <dbReference type="Rhea" id="RHEA:12304"/>
        <dbReference type="ChEBI" id="CHEBI:15377"/>
        <dbReference type="ChEBI" id="CHEBI:15378"/>
        <dbReference type="ChEBI" id="CHEBI:57783"/>
        <dbReference type="ChEBI" id="CHEBI:58321"/>
        <dbReference type="ChEBI" id="CHEBI:58349"/>
        <dbReference type="ChEBI" id="CHEBI:58672"/>
        <dbReference type="EC" id="1.2.1.31"/>
    </reaction>
</comment>
<dbReference type="CDD" id="cd09908">
    <property type="entry name" value="H3TH_EXO1"/>
    <property type="match status" value="1"/>
</dbReference>
<keyword evidence="24" id="KW-0234">DNA repair</keyword>
<evidence type="ECO:0000256" key="11">
    <source>
        <dbReference type="ARBA" id="ARBA00022553"/>
    </source>
</evidence>
<dbReference type="InterPro" id="IPR006085">
    <property type="entry name" value="XPG_DNA_repair_N"/>
</dbReference>
<dbReference type="InterPro" id="IPR010080">
    <property type="entry name" value="Thioester_reductase-like_dom"/>
</dbReference>
<evidence type="ECO:0000256" key="9">
    <source>
        <dbReference type="ARBA" id="ARBA00013073"/>
    </source>
</evidence>
<evidence type="ECO:0000256" key="24">
    <source>
        <dbReference type="ARBA" id="ARBA00023204"/>
    </source>
</evidence>
<evidence type="ECO:0000256" key="12">
    <source>
        <dbReference type="ARBA" id="ARBA00022605"/>
    </source>
</evidence>
<dbReference type="Pfam" id="PF00867">
    <property type="entry name" value="XPG_I"/>
    <property type="match status" value="1"/>
</dbReference>
<keyword evidence="14" id="KW-0479">Metal-binding</keyword>
<keyword evidence="16" id="KW-0378">Hydrolase</keyword>
<dbReference type="NCBIfam" id="TIGR01746">
    <property type="entry name" value="Thioester-redct"/>
    <property type="match status" value="1"/>
</dbReference>
<dbReference type="NCBIfam" id="TIGR01733">
    <property type="entry name" value="AA-adenyl-dom"/>
    <property type="match status" value="1"/>
</dbReference>
<dbReference type="Pfam" id="PF00668">
    <property type="entry name" value="Condensation"/>
    <property type="match status" value="1"/>
</dbReference>
<dbReference type="GO" id="GO:0005634">
    <property type="term" value="C:nucleus"/>
    <property type="evidence" value="ECO:0007669"/>
    <property type="project" value="UniProtKB-SubCell"/>
</dbReference>
<evidence type="ECO:0000256" key="20">
    <source>
        <dbReference type="ARBA" id="ARBA00022881"/>
    </source>
</evidence>
<keyword evidence="18" id="KW-0460">Magnesium</keyword>
<comment type="similarity">
    <text evidence="6">Belongs to the ATP-dependent AMP-binding enzyme family.</text>
</comment>
<keyword evidence="21 32" id="KW-0560">Oxidoreductase</keyword>
<keyword evidence="25" id="KW-0539">Nucleus</keyword>
<dbReference type="Gene3D" id="3.40.50.12780">
    <property type="entry name" value="N-terminal domain of ligase-like"/>
    <property type="match status" value="1"/>
</dbReference>
<dbReference type="InterPro" id="IPR020845">
    <property type="entry name" value="AMP-binding_CS"/>
</dbReference>
<dbReference type="InterPro" id="IPR006086">
    <property type="entry name" value="XPG-I_dom"/>
</dbReference>
<reference evidence="32" key="1">
    <citation type="submission" date="2022-07" db="EMBL/GenBank/DDBJ databases">
        <title>Phylogenomic reconstructions and comparative analyses of Kickxellomycotina fungi.</title>
        <authorList>
            <person name="Reynolds N.K."/>
            <person name="Stajich J.E."/>
            <person name="Barry K."/>
            <person name="Grigoriev I.V."/>
            <person name="Crous P."/>
            <person name="Smith M.E."/>
        </authorList>
    </citation>
    <scope>NUCLEOTIDE SEQUENCE</scope>
    <source>
        <strain evidence="32">BCRC 34297</strain>
    </source>
</reference>
<evidence type="ECO:0000256" key="5">
    <source>
        <dbReference type="ARBA" id="ARBA00004827"/>
    </source>
</evidence>
<dbReference type="Gene3D" id="1.10.150.20">
    <property type="entry name" value="5' to 3' exonuclease, C-terminal subdomain"/>
    <property type="match status" value="1"/>
</dbReference>
<dbReference type="SUPFAM" id="SSF47807">
    <property type="entry name" value="5' to 3' exonuclease, C-terminal subdomain"/>
    <property type="match status" value="1"/>
</dbReference>
<dbReference type="Proteomes" id="UP001140011">
    <property type="component" value="Unassembled WGS sequence"/>
</dbReference>
<dbReference type="FunFam" id="1.10.150.20:FF:000011">
    <property type="entry name" value="exonuclease 1"/>
    <property type="match status" value="1"/>
</dbReference>
<dbReference type="PROSITE" id="PS00012">
    <property type="entry name" value="PHOSPHOPANTETHEINE"/>
    <property type="match status" value="1"/>
</dbReference>
<dbReference type="CDD" id="cd05235">
    <property type="entry name" value="SDR_e1"/>
    <property type="match status" value="1"/>
</dbReference>
<evidence type="ECO:0000256" key="26">
    <source>
        <dbReference type="ARBA" id="ARBA00031335"/>
    </source>
</evidence>
<evidence type="ECO:0000256" key="28">
    <source>
        <dbReference type="ARBA" id="ARBA00048260"/>
    </source>
</evidence>
<dbReference type="PANTHER" id="PTHR44845:SF1">
    <property type="entry name" value="L-2-AMINOADIPATE REDUCTASE"/>
    <property type="match status" value="1"/>
</dbReference>
<dbReference type="Pfam" id="PF13193">
    <property type="entry name" value="AMP-binding_C"/>
    <property type="match status" value="1"/>
</dbReference>
<dbReference type="InterPro" id="IPR006084">
    <property type="entry name" value="XPG/Rad2"/>
</dbReference>
<evidence type="ECO:0000256" key="25">
    <source>
        <dbReference type="ARBA" id="ARBA00023242"/>
    </source>
</evidence>
<evidence type="ECO:0000256" key="19">
    <source>
        <dbReference type="ARBA" id="ARBA00022857"/>
    </source>
</evidence>
<dbReference type="InterPro" id="IPR009081">
    <property type="entry name" value="PP-bd_ACP"/>
</dbReference>
<keyword evidence="11" id="KW-0597">Phosphoprotein</keyword>
<keyword evidence="23" id="KW-0457">Lysine biosynthesis</keyword>
<evidence type="ECO:0000256" key="17">
    <source>
        <dbReference type="ARBA" id="ARBA00022839"/>
    </source>
</evidence>
<dbReference type="SMART" id="SM00823">
    <property type="entry name" value="PKS_PP"/>
    <property type="match status" value="1"/>
</dbReference>
<dbReference type="GO" id="GO:0035312">
    <property type="term" value="F:5'-3' DNA exonuclease activity"/>
    <property type="evidence" value="ECO:0007669"/>
    <property type="project" value="InterPro"/>
</dbReference>
<keyword evidence="20" id="KW-0267">Excision nuclease</keyword>